<comment type="caution">
    <text evidence="3">The sequence shown here is derived from an EMBL/GenBank/DDBJ whole genome shotgun (WGS) entry which is preliminary data.</text>
</comment>
<name>A0A542XCY8_9MICO</name>
<dbReference type="Pfam" id="PF02481">
    <property type="entry name" value="DNA_processg_A"/>
    <property type="match status" value="1"/>
</dbReference>
<dbReference type="GO" id="GO:0009294">
    <property type="term" value="P:DNA-mediated transformation"/>
    <property type="evidence" value="ECO:0007669"/>
    <property type="project" value="InterPro"/>
</dbReference>
<dbReference type="InterPro" id="IPR003488">
    <property type="entry name" value="DprA"/>
</dbReference>
<gene>
    <name evidence="3" type="ORF">FB554_1864</name>
</gene>
<dbReference type="EMBL" id="VFOK01000001">
    <property type="protein sequence ID" value="TQL33713.1"/>
    <property type="molecule type" value="Genomic_DNA"/>
</dbReference>
<accession>A0A542XCY8</accession>
<dbReference type="SUPFAM" id="SSF102405">
    <property type="entry name" value="MCP/YpsA-like"/>
    <property type="match status" value="1"/>
</dbReference>
<reference evidence="3 4" key="1">
    <citation type="submission" date="2019-06" db="EMBL/GenBank/DDBJ databases">
        <title>Sequencing the genomes of 1000 actinobacteria strains.</title>
        <authorList>
            <person name="Klenk H.-P."/>
        </authorList>
    </citation>
    <scope>NUCLEOTIDE SEQUENCE [LARGE SCALE GENOMIC DNA]</scope>
    <source>
        <strain evidence="3 4">DSM 24617</strain>
    </source>
</reference>
<dbReference type="InterPro" id="IPR057666">
    <property type="entry name" value="DrpA_SLOG"/>
</dbReference>
<evidence type="ECO:0000313" key="3">
    <source>
        <dbReference type="EMBL" id="TQL33713.1"/>
    </source>
</evidence>
<organism evidence="3 4">
    <name type="scientific">Barrientosiimonas humi</name>
    <dbReference type="NCBI Taxonomy" id="999931"/>
    <lineage>
        <taxon>Bacteria</taxon>
        <taxon>Bacillati</taxon>
        <taxon>Actinomycetota</taxon>
        <taxon>Actinomycetes</taxon>
        <taxon>Micrococcales</taxon>
        <taxon>Dermacoccaceae</taxon>
        <taxon>Barrientosiimonas</taxon>
    </lineage>
</organism>
<dbReference type="NCBIfam" id="TIGR00732">
    <property type="entry name" value="dprA"/>
    <property type="match status" value="1"/>
</dbReference>
<feature type="domain" description="Smf/DprA SLOG" evidence="2">
    <location>
        <begin position="85"/>
        <end position="296"/>
    </location>
</feature>
<dbReference type="PANTHER" id="PTHR43022">
    <property type="entry name" value="PROTEIN SMF"/>
    <property type="match status" value="1"/>
</dbReference>
<comment type="similarity">
    <text evidence="1">Belongs to the DprA/Smf family.</text>
</comment>
<evidence type="ECO:0000313" key="4">
    <source>
        <dbReference type="Proteomes" id="UP000318336"/>
    </source>
</evidence>
<keyword evidence="4" id="KW-1185">Reference proteome</keyword>
<evidence type="ECO:0000256" key="1">
    <source>
        <dbReference type="ARBA" id="ARBA00006525"/>
    </source>
</evidence>
<dbReference type="Proteomes" id="UP000318336">
    <property type="component" value="Unassembled WGS sequence"/>
</dbReference>
<dbReference type="RefSeq" id="WP_236022353.1">
    <property type="nucleotide sequence ID" value="NZ_CAJTBP010000001.1"/>
</dbReference>
<proteinExistence type="inferred from homology"/>
<sequence length="373" mass="39396">MTTTSDLLGTDDPHEAERRARMALARLTDPLLAGAYQEIAGFGHVEAVVRLLSGSSSIKGRAATRVAHFDLEADLRATRWSASRVIVPGDDEWPDALDELERPPHCLWLRGSGRLDELTERGVAVVGARGATAYGEHVASEIGFGLTAARAVVVSGAAYGIDGAAHRGALAAEGPTVAALACGIDRAYPLVHSQLLVDIADGGVVLTEAPPGTAPLRSRFLARNRMIAALSRGTVVVEAGLRSGSLNTARWAGELHRPVMAVPGPVTSASSAGAHELLRETDAVLVTGADDVLEQVGRMGEHLVPLRRSPERPQDALDPEEFAVWEALSRSRTSDATKVSLSAGLELIRAQTLLATLEARGLAEHDGRGWLRV</sequence>
<dbReference type="PANTHER" id="PTHR43022:SF1">
    <property type="entry name" value="PROTEIN SMF"/>
    <property type="match status" value="1"/>
</dbReference>
<protein>
    <submittedName>
        <fullName evidence="3">DNA processing protein</fullName>
    </submittedName>
</protein>
<evidence type="ECO:0000259" key="2">
    <source>
        <dbReference type="Pfam" id="PF02481"/>
    </source>
</evidence>
<dbReference type="Gene3D" id="3.40.50.450">
    <property type="match status" value="1"/>
</dbReference>
<dbReference type="AlphaFoldDB" id="A0A542XCY8"/>